<dbReference type="RefSeq" id="WP_377578913.1">
    <property type="nucleotide sequence ID" value="NZ_JBHTKA010000003.1"/>
</dbReference>
<feature type="transmembrane region" description="Helical" evidence="1">
    <location>
        <begin position="14"/>
        <end position="35"/>
    </location>
</feature>
<organism evidence="2 3">
    <name type="scientific">Ohtaekwangia kribbensis</name>
    <dbReference type="NCBI Taxonomy" id="688913"/>
    <lineage>
        <taxon>Bacteria</taxon>
        <taxon>Pseudomonadati</taxon>
        <taxon>Bacteroidota</taxon>
        <taxon>Cytophagia</taxon>
        <taxon>Cytophagales</taxon>
        <taxon>Fulvivirgaceae</taxon>
        <taxon>Ohtaekwangia</taxon>
    </lineage>
</organism>
<accession>A0ABW3K188</accession>
<dbReference type="Proteomes" id="UP001597112">
    <property type="component" value="Unassembled WGS sequence"/>
</dbReference>
<keyword evidence="1" id="KW-1133">Transmembrane helix</keyword>
<keyword evidence="1" id="KW-0812">Transmembrane</keyword>
<keyword evidence="1" id="KW-0472">Membrane</keyword>
<comment type="caution">
    <text evidence="2">The sequence shown here is derived from an EMBL/GenBank/DDBJ whole genome shotgun (WGS) entry which is preliminary data.</text>
</comment>
<proteinExistence type="predicted"/>
<feature type="transmembrane region" description="Helical" evidence="1">
    <location>
        <begin position="89"/>
        <end position="115"/>
    </location>
</feature>
<name>A0ABW3K188_9BACT</name>
<keyword evidence="3" id="KW-1185">Reference proteome</keyword>
<gene>
    <name evidence="2" type="ORF">ACFQ21_11050</name>
</gene>
<feature type="transmembrane region" description="Helical" evidence="1">
    <location>
        <begin position="56"/>
        <end position="77"/>
    </location>
</feature>
<reference evidence="3" key="1">
    <citation type="journal article" date="2019" name="Int. J. Syst. Evol. Microbiol.">
        <title>The Global Catalogue of Microorganisms (GCM) 10K type strain sequencing project: providing services to taxonomists for standard genome sequencing and annotation.</title>
        <authorList>
            <consortium name="The Broad Institute Genomics Platform"/>
            <consortium name="The Broad Institute Genome Sequencing Center for Infectious Disease"/>
            <person name="Wu L."/>
            <person name="Ma J."/>
        </authorList>
    </citation>
    <scope>NUCLEOTIDE SEQUENCE [LARGE SCALE GENOMIC DNA]</scope>
    <source>
        <strain evidence="3">CCUG 58938</strain>
    </source>
</reference>
<dbReference type="EMBL" id="JBHTKA010000003">
    <property type="protein sequence ID" value="MFD0999847.1"/>
    <property type="molecule type" value="Genomic_DNA"/>
</dbReference>
<sequence>METTSTFFTMWDRYMYAGASTCVALGIIVLVYHEFKVYQIKDYKEKYDYVNLNEIRYFWYAVMAFTLAGTFFANTIASRAIEANSMRWFYVRIFISLGLTVIAYFVFFSLVKVYYAGYIERKLIQLRDMPRTSPAGNMMRKLTDSEVQEHHLEGTKKDEVHLVDYDVWIDDKTGFKKIEKYNAYQHAEECSECGYYTMKIDSEELEEAPTPSRTGLLLKHYKCSYCGHREQHEVVIARLSENVA</sequence>
<evidence type="ECO:0000313" key="2">
    <source>
        <dbReference type="EMBL" id="MFD0999847.1"/>
    </source>
</evidence>
<evidence type="ECO:0000313" key="3">
    <source>
        <dbReference type="Proteomes" id="UP001597112"/>
    </source>
</evidence>
<evidence type="ECO:0000256" key="1">
    <source>
        <dbReference type="SAM" id="Phobius"/>
    </source>
</evidence>
<protein>
    <submittedName>
        <fullName evidence="2">Uncharacterized protein</fullName>
    </submittedName>
</protein>